<dbReference type="RefSeq" id="WP_038500660.1">
    <property type="nucleotide sequence ID" value="NZ_CP006571.1"/>
</dbReference>
<feature type="binding site" evidence="7">
    <location>
        <position position="32"/>
    </location>
    <ligand>
        <name>substrate</name>
    </ligand>
</feature>
<keyword evidence="6 7" id="KW-0057">Aromatic amino acid biosynthesis</keyword>
<feature type="binding site" evidence="7">
    <location>
        <position position="135"/>
    </location>
    <ligand>
        <name>substrate</name>
    </ligand>
</feature>
<protein>
    <recommendedName>
        <fullName evidence="7">Shikimate kinase</fullName>
        <shortName evidence="7">SK</shortName>
        <ecNumber evidence="7">2.7.1.71</ecNumber>
    </recommendedName>
</protein>
<dbReference type="SUPFAM" id="SSF52540">
    <property type="entry name" value="P-loop containing nucleoside triphosphate hydrolases"/>
    <property type="match status" value="1"/>
</dbReference>
<accession>W8JFL7</accession>
<dbReference type="STRING" id="1229831.M832_04930"/>
<evidence type="ECO:0000256" key="1">
    <source>
        <dbReference type="ARBA" id="ARBA00022605"/>
    </source>
</evidence>
<dbReference type="PANTHER" id="PTHR21087">
    <property type="entry name" value="SHIKIMATE KINASE"/>
    <property type="match status" value="1"/>
</dbReference>
<comment type="catalytic activity">
    <reaction evidence="7">
        <text>shikimate + ATP = 3-phosphoshikimate + ADP + H(+)</text>
        <dbReference type="Rhea" id="RHEA:13121"/>
        <dbReference type="ChEBI" id="CHEBI:15378"/>
        <dbReference type="ChEBI" id="CHEBI:30616"/>
        <dbReference type="ChEBI" id="CHEBI:36208"/>
        <dbReference type="ChEBI" id="CHEBI:145989"/>
        <dbReference type="ChEBI" id="CHEBI:456216"/>
        <dbReference type="EC" id="2.7.1.71"/>
    </reaction>
</comment>
<comment type="similarity">
    <text evidence="7">Belongs to the shikimate kinase family.</text>
</comment>
<dbReference type="PATRIC" id="fig|1229831.3.peg.500"/>
<keyword evidence="7" id="KW-0963">Cytoplasm</keyword>
<dbReference type="GO" id="GO:0004765">
    <property type="term" value="F:shikimate kinase activity"/>
    <property type="evidence" value="ECO:0007669"/>
    <property type="project" value="UniProtKB-UniRule"/>
</dbReference>
<organism evidence="8 9">
    <name type="scientific">Chlamydia avium 10DC88</name>
    <dbReference type="NCBI Taxonomy" id="1229831"/>
    <lineage>
        <taxon>Bacteria</taxon>
        <taxon>Pseudomonadati</taxon>
        <taxon>Chlamydiota</taxon>
        <taxon>Chlamydiia</taxon>
        <taxon>Chlamydiales</taxon>
        <taxon>Chlamydiaceae</taxon>
        <taxon>Chlamydia/Chlamydophila group</taxon>
        <taxon>Chlamydia</taxon>
    </lineage>
</organism>
<comment type="function">
    <text evidence="7">Catalyzes the specific phosphorylation of the 3-hydroxyl group of shikimic acid using ATP as a cosubstrate.</text>
</comment>
<keyword evidence="3 7" id="KW-0547">Nucleotide-binding</keyword>
<dbReference type="eggNOG" id="COG0703">
    <property type="taxonomic scope" value="Bacteria"/>
</dbReference>
<comment type="caution">
    <text evidence="7">Lacks conserved residue(s) required for the propagation of feature annotation.</text>
</comment>
<dbReference type="InterPro" id="IPR027417">
    <property type="entry name" value="P-loop_NTPase"/>
</dbReference>
<dbReference type="EC" id="2.7.1.71" evidence="7"/>
<evidence type="ECO:0000313" key="8">
    <source>
        <dbReference type="EMBL" id="AHK63356.1"/>
    </source>
</evidence>
<dbReference type="InterPro" id="IPR000623">
    <property type="entry name" value="Shikimate_kinase/TSH1"/>
</dbReference>
<keyword evidence="7" id="KW-0479">Metal-binding</keyword>
<dbReference type="GO" id="GO:0000287">
    <property type="term" value="F:magnesium ion binding"/>
    <property type="evidence" value="ECO:0007669"/>
    <property type="project" value="UniProtKB-UniRule"/>
</dbReference>
<dbReference type="GO" id="GO:0008652">
    <property type="term" value="P:amino acid biosynthetic process"/>
    <property type="evidence" value="ECO:0007669"/>
    <property type="project" value="UniProtKB-KW"/>
</dbReference>
<dbReference type="GO" id="GO:0005829">
    <property type="term" value="C:cytosol"/>
    <property type="evidence" value="ECO:0007669"/>
    <property type="project" value="TreeGrafter"/>
</dbReference>
<evidence type="ECO:0000256" key="7">
    <source>
        <dbReference type="HAMAP-Rule" id="MF_00109"/>
    </source>
</evidence>
<feature type="binding site" evidence="7">
    <location>
        <position position="14"/>
    </location>
    <ligand>
        <name>Mg(2+)</name>
        <dbReference type="ChEBI" id="CHEBI:18420"/>
    </ligand>
</feature>
<keyword evidence="1 7" id="KW-0028">Amino-acid biosynthesis</keyword>
<dbReference type="InterPro" id="IPR031322">
    <property type="entry name" value="Shikimate/glucono_kinase"/>
</dbReference>
<dbReference type="HOGENOM" id="CLU_057607_5_0_0"/>
<dbReference type="HAMAP" id="MF_00109">
    <property type="entry name" value="Shikimate_kinase"/>
    <property type="match status" value="1"/>
</dbReference>
<dbReference type="Proteomes" id="UP000019433">
    <property type="component" value="Chromosome"/>
</dbReference>
<comment type="subunit">
    <text evidence="7">Monomer.</text>
</comment>
<dbReference type="GO" id="GO:0009423">
    <property type="term" value="P:chorismate biosynthetic process"/>
    <property type="evidence" value="ECO:0007669"/>
    <property type="project" value="UniProtKB-UniRule"/>
</dbReference>
<keyword evidence="2 7" id="KW-0808">Transferase</keyword>
<dbReference type="Gene3D" id="3.40.50.300">
    <property type="entry name" value="P-loop containing nucleotide triphosphate hydrolases"/>
    <property type="match status" value="1"/>
</dbReference>
<evidence type="ECO:0000256" key="2">
    <source>
        <dbReference type="ARBA" id="ARBA00022679"/>
    </source>
</evidence>
<comment type="cofactor">
    <cofactor evidence="7">
        <name>Mg(2+)</name>
        <dbReference type="ChEBI" id="CHEBI:18420"/>
    </cofactor>
    <text evidence="7">Binds 1 Mg(2+) ion per subunit.</text>
</comment>
<dbReference type="AlphaFoldDB" id="W8JFL7"/>
<comment type="subcellular location">
    <subcellularLocation>
        <location evidence="7">Cytoplasm</location>
    </subcellularLocation>
</comment>
<dbReference type="NCBIfam" id="NF001866">
    <property type="entry name" value="PRK00625.1"/>
    <property type="match status" value="1"/>
</dbReference>
<name>W8JFL7_9CHLA</name>
<proteinExistence type="inferred from homology"/>
<comment type="pathway">
    <text evidence="7">Metabolic intermediate biosynthesis; chorismate biosynthesis; chorismate from D-erythrose 4-phosphate and phosphoenolpyruvate: step 5/7.</text>
</comment>
<gene>
    <name evidence="7 8" type="primary">aroK</name>
    <name evidence="8" type="ORF">M832_04930</name>
</gene>
<keyword evidence="5 7" id="KW-0067">ATP-binding</keyword>
<dbReference type="PANTHER" id="PTHR21087:SF16">
    <property type="entry name" value="SHIKIMATE KINASE 1, CHLOROPLASTIC"/>
    <property type="match status" value="1"/>
</dbReference>
<feature type="binding site" evidence="7">
    <location>
        <begin position="10"/>
        <end position="15"/>
    </location>
    <ligand>
        <name>ATP</name>
        <dbReference type="ChEBI" id="CHEBI:30616"/>
    </ligand>
</feature>
<feature type="binding site" evidence="7">
    <location>
        <position position="116"/>
    </location>
    <ligand>
        <name>ATP</name>
        <dbReference type="ChEBI" id="CHEBI:30616"/>
    </ligand>
</feature>
<keyword evidence="4 7" id="KW-0418">Kinase</keyword>
<dbReference type="UniPathway" id="UPA00053">
    <property type="reaction ID" value="UER00088"/>
</dbReference>
<evidence type="ECO:0000256" key="3">
    <source>
        <dbReference type="ARBA" id="ARBA00022741"/>
    </source>
</evidence>
<evidence type="ECO:0000256" key="4">
    <source>
        <dbReference type="ARBA" id="ARBA00022777"/>
    </source>
</evidence>
<dbReference type="GO" id="GO:0005524">
    <property type="term" value="F:ATP binding"/>
    <property type="evidence" value="ECO:0007669"/>
    <property type="project" value="UniProtKB-UniRule"/>
</dbReference>
<feature type="binding site" evidence="7">
    <location>
        <position position="81"/>
    </location>
    <ligand>
        <name>substrate</name>
    </ligand>
</feature>
<dbReference type="GO" id="GO:0009073">
    <property type="term" value="P:aromatic amino acid family biosynthetic process"/>
    <property type="evidence" value="ECO:0007669"/>
    <property type="project" value="UniProtKB-KW"/>
</dbReference>
<evidence type="ECO:0000313" key="9">
    <source>
        <dbReference type="Proteomes" id="UP000019433"/>
    </source>
</evidence>
<reference evidence="8 9" key="1">
    <citation type="journal article" date="2014" name="Syst. Appl. Microbiol.">
        <title>Evidence for the existence of two new members of the family Chlamydiaceae and proposal of Chlamydia avium sp. nov. and Chlamydia gallinacea sp. nov.</title>
        <authorList>
            <person name="Sachse K."/>
            <person name="Laroucau K."/>
            <person name="Riege K."/>
            <person name="Wehner S."/>
            <person name="Dilcher M."/>
            <person name="Creasy H.H."/>
            <person name="Weidmann M."/>
            <person name="Myers G."/>
            <person name="Vorimore F."/>
            <person name="Vicari N."/>
            <person name="Magnino S."/>
            <person name="Liebler-Tenorio E."/>
            <person name="Ruettger A."/>
            <person name="Bavoil P.M."/>
            <person name="Hufert F.T."/>
            <person name="Rossello-Mora R."/>
            <person name="Marz M."/>
        </authorList>
    </citation>
    <scope>NUCLEOTIDE SEQUENCE [LARGE SCALE GENOMIC DNA]</scope>
    <source>
        <strain evidence="8 9">10DC88</strain>
    </source>
</reference>
<keyword evidence="7" id="KW-0460">Magnesium</keyword>
<evidence type="ECO:0000256" key="6">
    <source>
        <dbReference type="ARBA" id="ARBA00023141"/>
    </source>
</evidence>
<dbReference type="PRINTS" id="PR01100">
    <property type="entry name" value="SHIKIMTKNASE"/>
</dbReference>
<dbReference type="Pfam" id="PF01202">
    <property type="entry name" value="SKI"/>
    <property type="match status" value="1"/>
</dbReference>
<dbReference type="EMBL" id="CP006571">
    <property type="protein sequence ID" value="AHK63356.1"/>
    <property type="molecule type" value="Genomic_DNA"/>
</dbReference>
<sequence>MNIFLCGLPTVGKTRFGKVLAKYLSLPFVDIDDLILHTQEGKKYGSIKKIFQAVGEKNFSSWEIDMLRSLSLDKSIVALGGGTIMHQEASSIIKKKGTLVYLSLPLPMICERLKHRGLPERLKHTHDLMHALQKRVNFMHRIVDYQFSMEKIDFSQEQSLICTCNSFLRLLNL</sequence>
<evidence type="ECO:0000256" key="5">
    <source>
        <dbReference type="ARBA" id="ARBA00022840"/>
    </source>
</evidence>
<dbReference type="KEGG" id="cav:M832_04930"/>